<keyword evidence="3" id="KW-1185">Reference proteome</keyword>
<evidence type="ECO:0000313" key="2">
    <source>
        <dbReference type="EMBL" id="MDN7011496.1"/>
    </source>
</evidence>
<dbReference type="Gene3D" id="1.20.58.1030">
    <property type="match status" value="1"/>
</dbReference>
<sequence>MTADLLEKLRQMLLDMQHSGRLSHIEPGLYDDARAYIEKRKTDYYDLKNPLESRAGSLLIEEIGSVNETVQEIFSVRTRQILDLAFQQMEGQYFDKDEARKMLPEERAMYKRIISAIEECREALVHGEPTPFGGDGATAVERIDEADEADEADGTPETRETSATPAPRPIQSPYALVHIRSDVESFMGMDGRTYVLKMGDIVTLPENNAGVLCEHDIALNIRLNK</sequence>
<dbReference type="EMBL" id="VCYI01000001">
    <property type="protein sequence ID" value="MDN7011496.1"/>
    <property type="molecule type" value="Genomic_DNA"/>
</dbReference>
<dbReference type="RefSeq" id="WP_301676108.1">
    <property type="nucleotide sequence ID" value="NZ_VCYI01000001.1"/>
</dbReference>
<organism evidence="2 3">
    <name type="scientific">Methanoculleus methanifontis</name>
    <dbReference type="NCBI Taxonomy" id="2584086"/>
    <lineage>
        <taxon>Archaea</taxon>
        <taxon>Methanobacteriati</taxon>
        <taxon>Methanobacteriota</taxon>
        <taxon>Stenosarchaea group</taxon>
        <taxon>Methanomicrobia</taxon>
        <taxon>Methanomicrobiales</taxon>
        <taxon>Methanomicrobiaceae</taxon>
        <taxon>Methanoculleus</taxon>
    </lineage>
</organism>
<name>A0ABT8M0U4_9EURY</name>
<dbReference type="Gene3D" id="3.40.5.50">
    <property type="match status" value="1"/>
</dbReference>
<evidence type="ECO:0000313" key="3">
    <source>
        <dbReference type="Proteomes" id="UP001168423"/>
    </source>
</evidence>
<accession>A0ABT8M0U4</accession>
<feature type="region of interest" description="Disordered" evidence="1">
    <location>
        <begin position="147"/>
        <end position="171"/>
    </location>
</feature>
<protein>
    <submittedName>
        <fullName evidence="2">DNA replication complex GINS family protein</fullName>
    </submittedName>
</protein>
<dbReference type="CDD" id="cd11714">
    <property type="entry name" value="GINS_A_archaea"/>
    <property type="match status" value="1"/>
</dbReference>
<reference evidence="2" key="1">
    <citation type="submission" date="2019-05" db="EMBL/GenBank/DDBJ databases">
        <title>Isolation and characterization of methanogens from the cold seep sediment at Four-Way Closure Ridge.</title>
        <authorList>
            <person name="You Y.-T."/>
            <person name="Chen S.-C."/>
            <person name="Zhang W.-L."/>
            <person name="Lai M.-C."/>
        </authorList>
    </citation>
    <scope>NUCLEOTIDE SEQUENCE</scope>
    <source>
        <strain evidence="2">FWC-SCC3</strain>
    </source>
</reference>
<gene>
    <name evidence="2" type="ORF">FGW20_00265</name>
</gene>
<dbReference type="Proteomes" id="UP001168423">
    <property type="component" value="Unassembled WGS sequence"/>
</dbReference>
<comment type="caution">
    <text evidence="2">The sequence shown here is derived from an EMBL/GenBank/DDBJ whole genome shotgun (WGS) entry which is preliminary data.</text>
</comment>
<proteinExistence type="predicted"/>
<evidence type="ECO:0000256" key="1">
    <source>
        <dbReference type="SAM" id="MobiDB-lite"/>
    </source>
</evidence>